<sequence>MESRRRGSEVQRRDNHWSDRRIPSICITRLRLRRVTPGADEPLFSLTMETNTYQDAAPATAFQQVLALLNLTPPPTNQLQTSAASQFLSTDPAQSLIAPTVVTLTDTDEQTALLAFFGRTEPLEETGPVELTTFTANDVTVKAGAPLQIMPADHSPVLVNIDTLTLEQGAQIQCFTSVILTVGTLIKQ</sequence>
<dbReference type="STRING" id="1166018.FAES_0393"/>
<evidence type="ECO:0000313" key="2">
    <source>
        <dbReference type="Proteomes" id="UP000011058"/>
    </source>
</evidence>
<keyword evidence="2" id="KW-1185">Reference proteome</keyword>
<gene>
    <name evidence="1" type="ORF">FAES_0393</name>
</gene>
<dbReference type="EMBL" id="HE796683">
    <property type="protein sequence ID" value="CCG98405.1"/>
    <property type="molecule type" value="Genomic_DNA"/>
</dbReference>
<dbReference type="AlphaFoldDB" id="I0K2Q2"/>
<protein>
    <submittedName>
        <fullName evidence="1">Uncharacterized protein</fullName>
    </submittedName>
</protein>
<accession>I0K2Q2</accession>
<reference evidence="1 2" key="1">
    <citation type="journal article" date="2012" name="J. Bacteriol.">
        <title>Genome Sequence of Fibrella aestuarina BUZ 2T, a Filamentous Marine Bacterium.</title>
        <authorList>
            <person name="Filippini M."/>
            <person name="Qi W."/>
            <person name="Blom J."/>
            <person name="Goesmann A."/>
            <person name="Smits T.H."/>
            <person name="Bagheri H.C."/>
        </authorList>
    </citation>
    <scope>NUCLEOTIDE SEQUENCE [LARGE SCALE GENOMIC DNA]</scope>
    <source>
        <strain evidence="2">BUZ 2T</strain>
    </source>
</reference>
<dbReference type="KEGG" id="fae:FAES_0393"/>
<name>I0K2Q2_9BACT</name>
<dbReference type="Proteomes" id="UP000011058">
    <property type="component" value="Chromosome"/>
</dbReference>
<proteinExistence type="predicted"/>
<organism evidence="1 2">
    <name type="scientific">Fibrella aestuarina BUZ 2</name>
    <dbReference type="NCBI Taxonomy" id="1166018"/>
    <lineage>
        <taxon>Bacteria</taxon>
        <taxon>Pseudomonadati</taxon>
        <taxon>Bacteroidota</taxon>
        <taxon>Cytophagia</taxon>
        <taxon>Cytophagales</taxon>
        <taxon>Spirosomataceae</taxon>
        <taxon>Fibrella</taxon>
    </lineage>
</organism>
<dbReference type="HOGENOM" id="CLU_1439137_0_0_10"/>
<evidence type="ECO:0000313" key="1">
    <source>
        <dbReference type="EMBL" id="CCG98405.1"/>
    </source>
</evidence>